<dbReference type="InterPro" id="IPR010982">
    <property type="entry name" value="Lambda_DNA-bd_dom_sf"/>
</dbReference>
<dbReference type="Gene3D" id="1.10.260.40">
    <property type="entry name" value="lambda repressor-like DNA-binding domains"/>
    <property type="match status" value="1"/>
</dbReference>
<evidence type="ECO:0000256" key="1">
    <source>
        <dbReference type="ARBA" id="ARBA00023015"/>
    </source>
</evidence>
<keyword evidence="3" id="KW-0804">Transcription</keyword>
<dbReference type="PANTHER" id="PTHR30146:SF153">
    <property type="entry name" value="LACTOSE OPERON REPRESSOR"/>
    <property type="match status" value="1"/>
</dbReference>
<reference evidence="5" key="1">
    <citation type="submission" date="2022-06" db="EMBL/GenBank/DDBJ databases">
        <title>Genomic Encyclopedia of Archaeal and Bacterial Type Strains, Phase II (KMG-II): from individual species to whole genera.</title>
        <authorList>
            <person name="Goeker M."/>
        </authorList>
    </citation>
    <scope>NUCLEOTIDE SEQUENCE</scope>
    <source>
        <strain evidence="5">DSM 26652</strain>
    </source>
</reference>
<dbReference type="RefSeq" id="WP_253837334.1">
    <property type="nucleotide sequence ID" value="NZ_JAMTCS010000010.1"/>
</dbReference>
<evidence type="ECO:0000313" key="6">
    <source>
        <dbReference type="Proteomes" id="UP001139493"/>
    </source>
</evidence>
<evidence type="ECO:0000256" key="3">
    <source>
        <dbReference type="ARBA" id="ARBA00023163"/>
    </source>
</evidence>
<dbReference type="AlphaFoldDB" id="A0A9X2G5G9"/>
<dbReference type="SMART" id="SM00354">
    <property type="entry name" value="HTH_LACI"/>
    <property type="match status" value="1"/>
</dbReference>
<dbReference type="InterPro" id="IPR028082">
    <property type="entry name" value="Peripla_BP_I"/>
</dbReference>
<organism evidence="5 6">
    <name type="scientific">Promicromonospora thailandica</name>
    <dbReference type="NCBI Taxonomy" id="765201"/>
    <lineage>
        <taxon>Bacteria</taxon>
        <taxon>Bacillati</taxon>
        <taxon>Actinomycetota</taxon>
        <taxon>Actinomycetes</taxon>
        <taxon>Micrococcales</taxon>
        <taxon>Promicromonosporaceae</taxon>
        <taxon>Promicromonospora</taxon>
    </lineage>
</organism>
<proteinExistence type="predicted"/>
<keyword evidence="2" id="KW-0238">DNA-binding</keyword>
<feature type="domain" description="HTH lacI-type" evidence="4">
    <location>
        <begin position="13"/>
        <end position="59"/>
    </location>
</feature>
<dbReference type="InterPro" id="IPR046335">
    <property type="entry name" value="LacI/GalR-like_sensor"/>
</dbReference>
<dbReference type="Pfam" id="PF13377">
    <property type="entry name" value="Peripla_BP_3"/>
    <property type="match status" value="1"/>
</dbReference>
<gene>
    <name evidence="5" type="ORF">APR03_003268</name>
</gene>
<dbReference type="GO" id="GO:0003700">
    <property type="term" value="F:DNA-binding transcription factor activity"/>
    <property type="evidence" value="ECO:0007669"/>
    <property type="project" value="TreeGrafter"/>
</dbReference>
<evidence type="ECO:0000259" key="4">
    <source>
        <dbReference type="PROSITE" id="PS50932"/>
    </source>
</evidence>
<dbReference type="PROSITE" id="PS50932">
    <property type="entry name" value="HTH_LACI_2"/>
    <property type="match status" value="1"/>
</dbReference>
<dbReference type="PANTHER" id="PTHR30146">
    <property type="entry name" value="LACI-RELATED TRANSCRIPTIONAL REPRESSOR"/>
    <property type="match status" value="1"/>
</dbReference>
<comment type="caution">
    <text evidence="5">The sequence shown here is derived from an EMBL/GenBank/DDBJ whole genome shotgun (WGS) entry which is preliminary data.</text>
</comment>
<accession>A0A9X2G5G9</accession>
<dbReference type="CDD" id="cd01392">
    <property type="entry name" value="HTH_LacI"/>
    <property type="match status" value="1"/>
</dbReference>
<protein>
    <submittedName>
        <fullName evidence="5">Transcriptional regulator, LacI family</fullName>
    </submittedName>
</protein>
<dbReference type="SUPFAM" id="SSF47413">
    <property type="entry name" value="lambda repressor-like DNA-binding domains"/>
    <property type="match status" value="1"/>
</dbReference>
<dbReference type="Proteomes" id="UP001139493">
    <property type="component" value="Unassembled WGS sequence"/>
</dbReference>
<dbReference type="InterPro" id="IPR000843">
    <property type="entry name" value="HTH_LacI"/>
</dbReference>
<dbReference type="SUPFAM" id="SSF53822">
    <property type="entry name" value="Periplasmic binding protein-like I"/>
    <property type="match status" value="1"/>
</dbReference>
<name>A0A9X2G5G9_9MICO</name>
<dbReference type="Pfam" id="PF00356">
    <property type="entry name" value="LacI"/>
    <property type="match status" value="1"/>
</dbReference>
<sequence>MAADQPRTPLAVVAAEAGVSVPTVSKVLNTRPDVSERTRTRVTEVLERHGYEVRPPAAKPTGMIDVRIVDFEGTWSEAVVRGAVAGARRLGLDVVLAVEPDPDDCSAWVRHALERGTDGLVSIVAVPDAEARRALATTGTPLVVVDPRQRPPEGMLSVGATNFQGGLEATGHLLSLGHTRIATITGALEQDNAIARLAGYRAAMIRAGLTTDDDLVYVGSYGVTSGYEGAQRLMALDDPPTAIFASSDDTALGALRALREAGLSVPRDVSLVGFDDLPIAPWIDPALTTVRQPLAEMGATAVDLVHRARTASGHTLRTELATSLVQRASTAPPRATSVPR</sequence>
<dbReference type="Gene3D" id="3.40.50.2300">
    <property type="match status" value="2"/>
</dbReference>
<keyword evidence="6" id="KW-1185">Reference proteome</keyword>
<evidence type="ECO:0000313" key="5">
    <source>
        <dbReference type="EMBL" id="MCP2265903.1"/>
    </source>
</evidence>
<evidence type="ECO:0000256" key="2">
    <source>
        <dbReference type="ARBA" id="ARBA00023125"/>
    </source>
</evidence>
<keyword evidence="1" id="KW-0805">Transcription regulation</keyword>
<dbReference type="EMBL" id="JAMTCS010000010">
    <property type="protein sequence ID" value="MCP2265903.1"/>
    <property type="molecule type" value="Genomic_DNA"/>
</dbReference>
<dbReference type="GO" id="GO:0000976">
    <property type="term" value="F:transcription cis-regulatory region binding"/>
    <property type="evidence" value="ECO:0007669"/>
    <property type="project" value="TreeGrafter"/>
</dbReference>